<evidence type="ECO:0000313" key="3">
    <source>
        <dbReference type="EMBL" id="MBD0379744.1"/>
    </source>
</evidence>
<sequence length="410" mass="47704">MIDAQGNNLIFLLCAPRSGSSLATVMLQNHSKVFATQEMWYLMSLYDLKNNPLRPYGGMGIIKQFYNAIVPNEVFEQACRSFSLQIYNGLLQGSGADLVVDKSPRYYYILEFLDKLFPQSKRIWLIRNPFSILSSYKKVYADSHEGFNLADELYNPQFNIKMTDLTAGMFRYYDYFSESHPLAYRLFYEQMVSKPEEEMHKLCTFLGISYEQGIEKYGNPVNSVKSDMFYSMGVGDPLLANHTEPHLNSIHNWKEVLQKNEVEMYGRVLGARLFHQLGYSEQLAEAEKWVGVKFDDEPDQELLQLRTTQLAEVTGCKWQAKYRMQSEKAGIQTEPDVIHNASVDSQVFQLQTTLRALEMRLENSYLEQKRLRKQLDTIRNKVNLVKSLIPFGHRITHWASDHLIHRRRKP</sequence>
<dbReference type="PANTHER" id="PTHR12788">
    <property type="entry name" value="PROTEIN-TYROSINE SULFOTRANSFERASE 2"/>
    <property type="match status" value="1"/>
</dbReference>
<keyword evidence="2" id="KW-0175">Coiled coil</keyword>
<dbReference type="InterPro" id="IPR027417">
    <property type="entry name" value="P-loop_NTPase"/>
</dbReference>
<dbReference type="Pfam" id="PF13469">
    <property type="entry name" value="Sulfotransfer_3"/>
    <property type="match status" value="1"/>
</dbReference>
<dbReference type="PANTHER" id="PTHR12788:SF10">
    <property type="entry name" value="PROTEIN-TYROSINE SULFOTRANSFERASE"/>
    <property type="match status" value="1"/>
</dbReference>
<dbReference type="RefSeq" id="WP_188173533.1">
    <property type="nucleotide sequence ID" value="NZ_JACVVD010000002.1"/>
</dbReference>
<proteinExistence type="predicted"/>
<dbReference type="InterPro" id="IPR026634">
    <property type="entry name" value="TPST-like"/>
</dbReference>
<dbReference type="AlphaFoldDB" id="A0A926KL13"/>
<evidence type="ECO:0000256" key="1">
    <source>
        <dbReference type="ARBA" id="ARBA00022679"/>
    </source>
</evidence>
<dbReference type="Gene3D" id="3.40.50.300">
    <property type="entry name" value="P-loop containing nucleotide triphosphate hydrolases"/>
    <property type="match status" value="1"/>
</dbReference>
<protein>
    <submittedName>
        <fullName evidence="3">Sulfotransferase</fullName>
    </submittedName>
</protein>
<dbReference type="Proteomes" id="UP000650466">
    <property type="component" value="Unassembled WGS sequence"/>
</dbReference>
<dbReference type="EMBL" id="JACVVD010000002">
    <property type="protein sequence ID" value="MBD0379744.1"/>
    <property type="molecule type" value="Genomic_DNA"/>
</dbReference>
<name>A0A926KL13_9BACL</name>
<gene>
    <name evidence="3" type="ORF">ICC18_06440</name>
</gene>
<evidence type="ECO:0000313" key="4">
    <source>
        <dbReference type="Proteomes" id="UP000650466"/>
    </source>
</evidence>
<keyword evidence="1" id="KW-0808">Transferase</keyword>
<comment type="caution">
    <text evidence="3">The sequence shown here is derived from an EMBL/GenBank/DDBJ whole genome shotgun (WGS) entry which is preliminary data.</text>
</comment>
<accession>A0A926KL13</accession>
<keyword evidence="4" id="KW-1185">Reference proteome</keyword>
<organism evidence="3 4">
    <name type="scientific">Paenibacillus sedimenti</name>
    <dbReference type="NCBI Taxonomy" id="2770274"/>
    <lineage>
        <taxon>Bacteria</taxon>
        <taxon>Bacillati</taxon>
        <taxon>Bacillota</taxon>
        <taxon>Bacilli</taxon>
        <taxon>Bacillales</taxon>
        <taxon>Paenibacillaceae</taxon>
        <taxon>Paenibacillus</taxon>
    </lineage>
</organism>
<dbReference type="GO" id="GO:0008476">
    <property type="term" value="F:protein-tyrosine sulfotransferase activity"/>
    <property type="evidence" value="ECO:0007669"/>
    <property type="project" value="InterPro"/>
</dbReference>
<dbReference type="SUPFAM" id="SSF52540">
    <property type="entry name" value="P-loop containing nucleoside triphosphate hydrolases"/>
    <property type="match status" value="1"/>
</dbReference>
<reference evidence="3" key="1">
    <citation type="submission" date="2020-09" db="EMBL/GenBank/DDBJ databases">
        <title>Draft Genome Sequence of Paenibacillus sp. WST5.</title>
        <authorList>
            <person name="Bao Z."/>
        </authorList>
    </citation>
    <scope>NUCLEOTIDE SEQUENCE</scope>
    <source>
        <strain evidence="3">WST5</strain>
    </source>
</reference>
<evidence type="ECO:0000256" key="2">
    <source>
        <dbReference type="SAM" id="Coils"/>
    </source>
</evidence>
<feature type="coiled-coil region" evidence="2">
    <location>
        <begin position="354"/>
        <end position="381"/>
    </location>
</feature>